<evidence type="ECO:0000256" key="1">
    <source>
        <dbReference type="SAM" id="MobiDB-lite"/>
    </source>
</evidence>
<sequence length="176" mass="17882">MTHDREDSNKVQPFLPSTMNGNGQLLCIVILGACVSIINGATVPSLMSSAAVSATSGNDTSIAPAETTVNPGTVTAGAGTTLNVQTTQPIKPGGSTQVTQPSNPAKETTQPPTKPVVSTGTTPNKPTTTIKQAAGRKFDGPSFGGGFGLAAGLVIIFGIGYCCYTRRKSSGGYSQY</sequence>
<gene>
    <name evidence="3" type="ORF">MGAL_10B025534</name>
    <name evidence="4" type="ORF">MGAL_10B072897</name>
</gene>
<name>A0A8B6E5M2_MYTGA</name>
<dbReference type="AlphaFoldDB" id="A0A8B6E5M2"/>
<feature type="transmembrane region" description="Helical" evidence="2">
    <location>
        <begin position="25"/>
        <end position="47"/>
    </location>
</feature>
<dbReference type="Proteomes" id="UP000596742">
    <property type="component" value="Unassembled WGS sequence"/>
</dbReference>
<evidence type="ECO:0000256" key="2">
    <source>
        <dbReference type="SAM" id="Phobius"/>
    </source>
</evidence>
<evidence type="ECO:0000313" key="4">
    <source>
        <dbReference type="EMBL" id="VDI49884.1"/>
    </source>
</evidence>
<keyword evidence="2" id="KW-0472">Membrane</keyword>
<comment type="caution">
    <text evidence="3">The sequence shown here is derived from an EMBL/GenBank/DDBJ whole genome shotgun (WGS) entry which is preliminary data.</text>
</comment>
<organism evidence="3 5">
    <name type="scientific">Mytilus galloprovincialis</name>
    <name type="common">Mediterranean mussel</name>
    <dbReference type="NCBI Taxonomy" id="29158"/>
    <lineage>
        <taxon>Eukaryota</taxon>
        <taxon>Metazoa</taxon>
        <taxon>Spiralia</taxon>
        <taxon>Lophotrochozoa</taxon>
        <taxon>Mollusca</taxon>
        <taxon>Bivalvia</taxon>
        <taxon>Autobranchia</taxon>
        <taxon>Pteriomorphia</taxon>
        <taxon>Mytilida</taxon>
        <taxon>Mytiloidea</taxon>
        <taxon>Mytilidae</taxon>
        <taxon>Mytilinae</taxon>
        <taxon>Mytilus</taxon>
    </lineage>
</organism>
<dbReference type="EMBL" id="UYJE01006880">
    <property type="protein sequence ID" value="VDI49884.1"/>
    <property type="molecule type" value="Genomic_DNA"/>
</dbReference>
<reference evidence="3" key="1">
    <citation type="submission" date="2018-11" db="EMBL/GenBank/DDBJ databases">
        <authorList>
            <person name="Alioto T."/>
            <person name="Alioto T."/>
        </authorList>
    </citation>
    <scope>NUCLEOTIDE SEQUENCE</scope>
</reference>
<dbReference type="PROSITE" id="PS51257">
    <property type="entry name" value="PROKAR_LIPOPROTEIN"/>
    <property type="match status" value="1"/>
</dbReference>
<accession>A0A8B6E5M2</accession>
<feature type="region of interest" description="Disordered" evidence="1">
    <location>
        <begin position="55"/>
        <end position="137"/>
    </location>
</feature>
<evidence type="ECO:0000313" key="5">
    <source>
        <dbReference type="Proteomes" id="UP000596742"/>
    </source>
</evidence>
<feature type="compositionally biased region" description="Low complexity" evidence="1">
    <location>
        <begin position="119"/>
        <end position="129"/>
    </location>
</feature>
<protein>
    <submittedName>
        <fullName evidence="3">Uncharacterized protein</fullName>
    </submittedName>
</protein>
<feature type="transmembrane region" description="Helical" evidence="2">
    <location>
        <begin position="143"/>
        <end position="164"/>
    </location>
</feature>
<keyword evidence="2" id="KW-0812">Transmembrane</keyword>
<keyword evidence="2" id="KW-1133">Transmembrane helix</keyword>
<dbReference type="EMBL" id="UYJE01004593">
    <property type="protein sequence ID" value="VDI29419.1"/>
    <property type="molecule type" value="Genomic_DNA"/>
</dbReference>
<keyword evidence="5" id="KW-1185">Reference proteome</keyword>
<proteinExistence type="predicted"/>
<dbReference type="OrthoDB" id="6197842at2759"/>
<feature type="compositionally biased region" description="Polar residues" evidence="1">
    <location>
        <begin position="55"/>
        <end position="111"/>
    </location>
</feature>
<evidence type="ECO:0000313" key="3">
    <source>
        <dbReference type="EMBL" id="VDI29419.1"/>
    </source>
</evidence>